<evidence type="ECO:0000313" key="1">
    <source>
        <dbReference type="EMBL" id="AFM27616.1"/>
    </source>
</evidence>
<dbReference type="AlphaFoldDB" id="I4CDH5"/>
<dbReference type="HOGENOM" id="CLU_3182930_0_0_7"/>
<organism evidence="1 2">
    <name type="scientific">Desulfomonile tiedjei (strain ATCC 49306 / DSM 6799 / DCB-1)</name>
    <dbReference type="NCBI Taxonomy" id="706587"/>
    <lineage>
        <taxon>Bacteria</taxon>
        <taxon>Pseudomonadati</taxon>
        <taxon>Thermodesulfobacteriota</taxon>
        <taxon>Desulfomonilia</taxon>
        <taxon>Desulfomonilales</taxon>
        <taxon>Desulfomonilaceae</taxon>
        <taxon>Desulfomonile</taxon>
    </lineage>
</organism>
<evidence type="ECO:0000313" key="2">
    <source>
        <dbReference type="Proteomes" id="UP000006055"/>
    </source>
</evidence>
<gene>
    <name evidence="1" type="ordered locus">Desti_5004</name>
</gene>
<sequence>MLGHVIDLFRVKYQNSVAHDLTFAISSNERQILCEINTKPFKANIQ</sequence>
<dbReference type="KEGG" id="dti:Desti_5004"/>
<dbReference type="Proteomes" id="UP000006055">
    <property type="component" value="Chromosome"/>
</dbReference>
<accession>I4CDH5</accession>
<proteinExistence type="predicted"/>
<dbReference type="STRING" id="706587.Desti_5004"/>
<keyword evidence="2" id="KW-1185">Reference proteome</keyword>
<protein>
    <submittedName>
        <fullName evidence="1">Uncharacterized protein</fullName>
    </submittedName>
</protein>
<name>I4CDH5_DESTA</name>
<dbReference type="EMBL" id="CP003360">
    <property type="protein sequence ID" value="AFM27616.1"/>
    <property type="molecule type" value="Genomic_DNA"/>
</dbReference>
<reference evidence="2" key="1">
    <citation type="submission" date="2012-06" db="EMBL/GenBank/DDBJ databases">
        <title>Complete sequence of chromosome of Desulfomonile tiedjei DSM 6799.</title>
        <authorList>
            <person name="Lucas S."/>
            <person name="Copeland A."/>
            <person name="Lapidus A."/>
            <person name="Glavina del Rio T."/>
            <person name="Dalin E."/>
            <person name="Tice H."/>
            <person name="Bruce D."/>
            <person name="Goodwin L."/>
            <person name="Pitluck S."/>
            <person name="Peters L."/>
            <person name="Ovchinnikova G."/>
            <person name="Zeytun A."/>
            <person name="Lu M."/>
            <person name="Kyrpides N."/>
            <person name="Mavromatis K."/>
            <person name="Ivanova N."/>
            <person name="Brettin T."/>
            <person name="Detter J.C."/>
            <person name="Han C."/>
            <person name="Larimer F."/>
            <person name="Land M."/>
            <person name="Hauser L."/>
            <person name="Markowitz V."/>
            <person name="Cheng J.-F."/>
            <person name="Hugenholtz P."/>
            <person name="Woyke T."/>
            <person name="Wu D."/>
            <person name="Spring S."/>
            <person name="Schroeder M."/>
            <person name="Brambilla E."/>
            <person name="Klenk H.-P."/>
            <person name="Eisen J.A."/>
        </authorList>
    </citation>
    <scope>NUCLEOTIDE SEQUENCE [LARGE SCALE GENOMIC DNA]</scope>
    <source>
        <strain evidence="2">ATCC 49306 / DSM 6799 / DCB-1</strain>
    </source>
</reference>